<dbReference type="Proteomes" id="UP000299102">
    <property type="component" value="Unassembled WGS sequence"/>
</dbReference>
<name>A0A4C1XB15_EUMVA</name>
<dbReference type="AlphaFoldDB" id="A0A4C1XB15"/>
<accession>A0A4C1XB15</accession>
<gene>
    <name evidence="2" type="ORF">EVAR_35426_1</name>
</gene>
<evidence type="ECO:0000313" key="3">
    <source>
        <dbReference type="Proteomes" id="UP000299102"/>
    </source>
</evidence>
<protein>
    <submittedName>
        <fullName evidence="2">Uncharacterized protein</fullName>
    </submittedName>
</protein>
<feature type="chain" id="PRO_5020041350" evidence="1">
    <location>
        <begin position="24"/>
        <end position="151"/>
    </location>
</feature>
<evidence type="ECO:0000256" key="1">
    <source>
        <dbReference type="SAM" id="SignalP"/>
    </source>
</evidence>
<dbReference type="EMBL" id="BGZK01000762">
    <property type="protein sequence ID" value="GBP59477.1"/>
    <property type="molecule type" value="Genomic_DNA"/>
</dbReference>
<keyword evidence="3" id="KW-1185">Reference proteome</keyword>
<keyword evidence="1" id="KW-0732">Signal</keyword>
<evidence type="ECO:0000313" key="2">
    <source>
        <dbReference type="EMBL" id="GBP59477.1"/>
    </source>
</evidence>
<organism evidence="2 3">
    <name type="scientific">Eumeta variegata</name>
    <name type="common">Bagworm moth</name>
    <name type="synonym">Eumeta japonica</name>
    <dbReference type="NCBI Taxonomy" id="151549"/>
    <lineage>
        <taxon>Eukaryota</taxon>
        <taxon>Metazoa</taxon>
        <taxon>Ecdysozoa</taxon>
        <taxon>Arthropoda</taxon>
        <taxon>Hexapoda</taxon>
        <taxon>Insecta</taxon>
        <taxon>Pterygota</taxon>
        <taxon>Neoptera</taxon>
        <taxon>Endopterygota</taxon>
        <taxon>Lepidoptera</taxon>
        <taxon>Glossata</taxon>
        <taxon>Ditrysia</taxon>
        <taxon>Tineoidea</taxon>
        <taxon>Psychidae</taxon>
        <taxon>Oiketicinae</taxon>
        <taxon>Eumeta</taxon>
    </lineage>
</organism>
<reference evidence="2 3" key="1">
    <citation type="journal article" date="2019" name="Commun. Biol.">
        <title>The bagworm genome reveals a unique fibroin gene that provides high tensile strength.</title>
        <authorList>
            <person name="Kono N."/>
            <person name="Nakamura H."/>
            <person name="Ohtoshi R."/>
            <person name="Tomita M."/>
            <person name="Numata K."/>
            <person name="Arakawa K."/>
        </authorList>
    </citation>
    <scope>NUCLEOTIDE SEQUENCE [LARGE SCALE GENOMIC DNA]</scope>
</reference>
<sequence>MEHSGMKLNVFVLMLFSVVFIRGIENDKMHDVEAQLNLAIIAVETHMEELIDPPVFMEDEETKDAEEGDMAIAYMIDCLMTSPPSKTCTASNTHRFGKLLVDKVVMPNNPSKGHDMEALLNRGASLTELVDFVIASKYKNQDQENYPVRQA</sequence>
<proteinExistence type="predicted"/>
<comment type="caution">
    <text evidence="2">The sequence shown here is derived from an EMBL/GenBank/DDBJ whole genome shotgun (WGS) entry which is preliminary data.</text>
</comment>
<feature type="signal peptide" evidence="1">
    <location>
        <begin position="1"/>
        <end position="23"/>
    </location>
</feature>